<name>A0A126T705_9GAMM</name>
<accession>A0A126T705</accession>
<organism evidence="2 3">
    <name type="scientific">Methylomonas denitrificans</name>
    <dbReference type="NCBI Taxonomy" id="1538553"/>
    <lineage>
        <taxon>Bacteria</taxon>
        <taxon>Pseudomonadati</taxon>
        <taxon>Pseudomonadota</taxon>
        <taxon>Gammaproteobacteria</taxon>
        <taxon>Methylococcales</taxon>
        <taxon>Methylococcaceae</taxon>
        <taxon>Methylomonas</taxon>
    </lineage>
</organism>
<feature type="chain" id="PRO_5007797820" evidence="1">
    <location>
        <begin position="20"/>
        <end position="168"/>
    </location>
</feature>
<protein>
    <submittedName>
        <fullName evidence="2">Uncharacterized protein</fullName>
    </submittedName>
</protein>
<dbReference type="STRING" id="1538553.JT25_015545"/>
<dbReference type="RefSeq" id="WP_036279042.1">
    <property type="nucleotide sequence ID" value="NZ_CP014476.1"/>
</dbReference>
<proteinExistence type="predicted"/>
<dbReference type="EMBL" id="CP014476">
    <property type="protein sequence ID" value="AMK77873.1"/>
    <property type="molecule type" value="Genomic_DNA"/>
</dbReference>
<reference evidence="2 3" key="1">
    <citation type="journal article" date="2015" name="Environ. Microbiol.">
        <title>Methane oxidation coupled to nitrate reduction under hypoxia by the Gammaproteobacterium Methylomonas denitrificans, sp. nov. type strain FJG1.</title>
        <authorList>
            <person name="Kits K.D."/>
            <person name="Klotz M.G."/>
            <person name="Stein L.Y."/>
        </authorList>
    </citation>
    <scope>NUCLEOTIDE SEQUENCE [LARGE SCALE GENOMIC DNA]</scope>
    <source>
        <strain evidence="2 3">FJG1</strain>
    </source>
</reference>
<evidence type="ECO:0000313" key="2">
    <source>
        <dbReference type="EMBL" id="AMK77873.1"/>
    </source>
</evidence>
<evidence type="ECO:0000313" key="3">
    <source>
        <dbReference type="Proteomes" id="UP000030512"/>
    </source>
</evidence>
<dbReference type="AlphaFoldDB" id="A0A126T705"/>
<dbReference type="Proteomes" id="UP000030512">
    <property type="component" value="Chromosome"/>
</dbReference>
<sequence>MMKHILLLLLICVSIGTSADETTLPTKQIASTISAYANSVGCLIHMDEKNIIRFQIDDKPETEYVVALYDLDSQCSGGTAMSRPAFAALRRDYSHNFHIVPEYSMPSATSDNFPRFINKLYIKDNQIWYSAKEFDFRHDALCCPSIPVEAQVVFKNGLWIDSRKTKAQ</sequence>
<dbReference type="OrthoDB" id="7069280at2"/>
<dbReference type="KEGG" id="mdn:JT25_015545"/>
<feature type="signal peptide" evidence="1">
    <location>
        <begin position="1"/>
        <end position="19"/>
    </location>
</feature>
<evidence type="ECO:0000256" key="1">
    <source>
        <dbReference type="SAM" id="SignalP"/>
    </source>
</evidence>
<keyword evidence="3" id="KW-1185">Reference proteome</keyword>
<keyword evidence="1" id="KW-0732">Signal</keyword>
<gene>
    <name evidence="2" type="ORF">JT25_015545</name>
</gene>